<dbReference type="PANTHER" id="PTHR43976:SF16">
    <property type="entry name" value="SHORT-CHAIN DEHYDROGENASE_REDUCTASE FAMILY PROTEIN"/>
    <property type="match status" value="1"/>
</dbReference>
<dbReference type="Gene3D" id="3.40.50.720">
    <property type="entry name" value="NAD(P)-binding Rossmann-like Domain"/>
    <property type="match status" value="1"/>
</dbReference>
<dbReference type="PRINTS" id="PR00081">
    <property type="entry name" value="GDHRDH"/>
</dbReference>
<keyword evidence="6" id="KW-1185">Reference proteome</keyword>
<proteinExistence type="inferred from homology"/>
<dbReference type="SUPFAM" id="SSF51735">
    <property type="entry name" value="NAD(P)-binding Rossmann-fold domains"/>
    <property type="match status" value="1"/>
</dbReference>
<accession>A0A8K0XR86</accession>
<evidence type="ECO:0000256" key="1">
    <source>
        <dbReference type="ARBA" id="ARBA00006484"/>
    </source>
</evidence>
<gene>
    <name evidence="5" type="ORF">BXZ70DRAFT_53867</name>
</gene>
<dbReference type="InterPro" id="IPR020904">
    <property type="entry name" value="Sc_DH/Rdtase_CS"/>
</dbReference>
<dbReference type="PROSITE" id="PS00061">
    <property type="entry name" value="ADH_SHORT"/>
    <property type="match status" value="1"/>
</dbReference>
<dbReference type="InterPro" id="IPR002347">
    <property type="entry name" value="SDR_fam"/>
</dbReference>
<evidence type="ECO:0008006" key="7">
    <source>
        <dbReference type="Google" id="ProtNLM"/>
    </source>
</evidence>
<name>A0A8K0XR86_9AGAR</name>
<evidence type="ECO:0000256" key="2">
    <source>
        <dbReference type="ARBA" id="ARBA00022857"/>
    </source>
</evidence>
<comment type="similarity">
    <text evidence="1 4">Belongs to the short-chain dehydrogenases/reductases (SDR) family.</text>
</comment>
<dbReference type="PRINTS" id="PR00080">
    <property type="entry name" value="SDRFAMILY"/>
</dbReference>
<evidence type="ECO:0000313" key="6">
    <source>
        <dbReference type="Proteomes" id="UP000813824"/>
    </source>
</evidence>
<dbReference type="Proteomes" id="UP000813824">
    <property type="component" value="Unassembled WGS sequence"/>
</dbReference>
<reference evidence="5" key="1">
    <citation type="journal article" date="2021" name="New Phytol.">
        <title>Evolutionary innovations through gain and loss of genes in the ectomycorrhizal Boletales.</title>
        <authorList>
            <person name="Wu G."/>
            <person name="Miyauchi S."/>
            <person name="Morin E."/>
            <person name="Kuo A."/>
            <person name="Drula E."/>
            <person name="Varga T."/>
            <person name="Kohler A."/>
            <person name="Feng B."/>
            <person name="Cao Y."/>
            <person name="Lipzen A."/>
            <person name="Daum C."/>
            <person name="Hundley H."/>
            <person name="Pangilinan J."/>
            <person name="Johnson J."/>
            <person name="Barry K."/>
            <person name="LaButti K."/>
            <person name="Ng V."/>
            <person name="Ahrendt S."/>
            <person name="Min B."/>
            <person name="Choi I.G."/>
            <person name="Park H."/>
            <person name="Plett J.M."/>
            <person name="Magnuson J."/>
            <person name="Spatafora J.W."/>
            <person name="Nagy L.G."/>
            <person name="Henrissat B."/>
            <person name="Grigoriev I.V."/>
            <person name="Yang Z.L."/>
            <person name="Xu J."/>
            <person name="Martin F.M."/>
        </authorList>
    </citation>
    <scope>NUCLEOTIDE SEQUENCE</scope>
    <source>
        <strain evidence="5">KKN 215</strain>
    </source>
</reference>
<comment type="caution">
    <text evidence="5">The sequence shown here is derived from an EMBL/GenBank/DDBJ whole genome shotgun (WGS) entry which is preliminary data.</text>
</comment>
<dbReference type="EMBL" id="JAEVFJ010000010">
    <property type="protein sequence ID" value="KAH8102104.1"/>
    <property type="molecule type" value="Genomic_DNA"/>
</dbReference>
<dbReference type="AlphaFoldDB" id="A0A8K0XR86"/>
<dbReference type="PANTHER" id="PTHR43976">
    <property type="entry name" value="SHORT CHAIN DEHYDROGENASE"/>
    <property type="match status" value="1"/>
</dbReference>
<dbReference type="OrthoDB" id="1274115at2759"/>
<dbReference type="InterPro" id="IPR036291">
    <property type="entry name" value="NAD(P)-bd_dom_sf"/>
</dbReference>
<evidence type="ECO:0000313" key="5">
    <source>
        <dbReference type="EMBL" id="KAH8102104.1"/>
    </source>
</evidence>
<sequence length="284" mass="30893">MAPKVWLITGAASGFGRETTERALERGDNVVATDVVPEGIAGLQSRYPSDRLLVLKLDVSDNKDIEDGFAAAKKTFGKLDVVFSNAGYGVASELEGLPEDIARAHFDVNFWGSCNVGRAAVKFFREDNEPGVGGRLLFTTSVCGIACSPLIGIYVSSKHALEGYAQTLASELDPAWNIKVTIVEPGPFRTNAAKNMIHVPVHPAYTDPECPTVMVRNWLKAFQDVGGDPVKFSKQILRLVDLENPPLRIALGKACIHEIEQQSKGVLAGLKEYASWSDDLEYDK</sequence>
<keyword evidence="3" id="KW-0560">Oxidoreductase</keyword>
<evidence type="ECO:0000256" key="4">
    <source>
        <dbReference type="RuleBase" id="RU000363"/>
    </source>
</evidence>
<evidence type="ECO:0000256" key="3">
    <source>
        <dbReference type="ARBA" id="ARBA00023002"/>
    </source>
</evidence>
<organism evidence="5 6">
    <name type="scientific">Cristinia sonorae</name>
    <dbReference type="NCBI Taxonomy" id="1940300"/>
    <lineage>
        <taxon>Eukaryota</taxon>
        <taxon>Fungi</taxon>
        <taxon>Dikarya</taxon>
        <taxon>Basidiomycota</taxon>
        <taxon>Agaricomycotina</taxon>
        <taxon>Agaricomycetes</taxon>
        <taxon>Agaricomycetidae</taxon>
        <taxon>Agaricales</taxon>
        <taxon>Pleurotineae</taxon>
        <taxon>Stephanosporaceae</taxon>
        <taxon>Cristinia</taxon>
    </lineage>
</organism>
<dbReference type="InterPro" id="IPR051911">
    <property type="entry name" value="SDR_oxidoreductase"/>
</dbReference>
<protein>
    <recommendedName>
        <fullName evidence="7">NAD(P)-binding protein</fullName>
    </recommendedName>
</protein>
<keyword evidence="2" id="KW-0521">NADP</keyword>
<dbReference type="GO" id="GO:0016491">
    <property type="term" value="F:oxidoreductase activity"/>
    <property type="evidence" value="ECO:0007669"/>
    <property type="project" value="UniProtKB-KW"/>
</dbReference>
<dbReference type="CDD" id="cd05374">
    <property type="entry name" value="17beta-HSD-like_SDR_c"/>
    <property type="match status" value="1"/>
</dbReference>
<dbReference type="Pfam" id="PF00106">
    <property type="entry name" value="adh_short"/>
    <property type="match status" value="1"/>
</dbReference>